<sequence>MDEERLIKLMNENGFTKKEIGKLLLTAEKYPATLEWVVREFARHFKNVIFSCLICSAVLFSIVISIDHSSISKLMILVVYFLMLYFLFKTTAMNCIIKCYKFMQVVNRKYKEAEDSNADLSSLKDVGNMGNSDIILLMRRNRFSDKQIAIIESVSFKGHQPIEIIIMQLSKRFTILSFLFTTLAILAVSLPILNGDENPAKITIVMFAGLVLLMKLLALDLCYKARRVARKIDW</sequence>
<feature type="transmembrane region" description="Helical" evidence="1">
    <location>
        <begin position="48"/>
        <end position="65"/>
    </location>
</feature>
<feature type="transmembrane region" description="Helical" evidence="1">
    <location>
        <begin position="173"/>
        <end position="192"/>
    </location>
</feature>
<organism evidence="2 3">
    <name type="scientific">Buttiauxella selenatireducens</name>
    <dbReference type="NCBI Taxonomy" id="3073902"/>
    <lineage>
        <taxon>Bacteria</taxon>
        <taxon>Pseudomonadati</taxon>
        <taxon>Pseudomonadota</taxon>
        <taxon>Gammaproteobacteria</taxon>
        <taxon>Enterobacterales</taxon>
        <taxon>Enterobacteriaceae</taxon>
        <taxon>Buttiauxella</taxon>
    </lineage>
</organism>
<reference evidence="2 3" key="1">
    <citation type="submission" date="2023-09" db="EMBL/GenBank/DDBJ databases">
        <title>Buttiauxella selenatireducens sp. nov., isolated from the rhizosphere of Cardamine hupingshanesis.</title>
        <authorList>
            <person name="Zhang S."/>
            <person name="Xu Z."/>
            <person name="Wang H."/>
            <person name="Guo Y."/>
        </authorList>
    </citation>
    <scope>NUCLEOTIDE SEQUENCE [LARGE SCALE GENOMIC DNA]</scope>
    <source>
        <strain evidence="2 3">R73</strain>
    </source>
</reference>
<evidence type="ECO:0000313" key="2">
    <source>
        <dbReference type="EMBL" id="WMY74598.1"/>
    </source>
</evidence>
<dbReference type="EMBL" id="CP133838">
    <property type="protein sequence ID" value="WMY74598.1"/>
    <property type="molecule type" value="Genomic_DNA"/>
</dbReference>
<evidence type="ECO:0000313" key="3">
    <source>
        <dbReference type="Proteomes" id="UP001246690"/>
    </source>
</evidence>
<dbReference type="Proteomes" id="UP001246690">
    <property type="component" value="Chromosome"/>
</dbReference>
<evidence type="ECO:0000256" key="1">
    <source>
        <dbReference type="SAM" id="Phobius"/>
    </source>
</evidence>
<keyword evidence="1" id="KW-0812">Transmembrane</keyword>
<keyword evidence="1" id="KW-0472">Membrane</keyword>
<keyword evidence="3" id="KW-1185">Reference proteome</keyword>
<name>A0ABY9SAQ5_9ENTR</name>
<feature type="transmembrane region" description="Helical" evidence="1">
    <location>
        <begin position="71"/>
        <end position="88"/>
    </location>
</feature>
<proteinExistence type="predicted"/>
<accession>A0ABY9SAQ5</accession>
<feature type="transmembrane region" description="Helical" evidence="1">
    <location>
        <begin position="204"/>
        <end position="223"/>
    </location>
</feature>
<dbReference type="RefSeq" id="WP_309877182.1">
    <property type="nucleotide sequence ID" value="NZ_CP133838.1"/>
</dbReference>
<keyword evidence="1" id="KW-1133">Transmembrane helix</keyword>
<protein>
    <submittedName>
        <fullName evidence="2">Uncharacterized protein</fullName>
    </submittedName>
</protein>
<gene>
    <name evidence="2" type="ORF">RHD99_01020</name>
</gene>